<dbReference type="Proteomes" id="UP001304298">
    <property type="component" value="Unassembled WGS sequence"/>
</dbReference>
<gene>
    <name evidence="2" type="ORF">VA596_46875</name>
</gene>
<evidence type="ECO:0000313" key="2">
    <source>
        <dbReference type="EMBL" id="MEA5367123.1"/>
    </source>
</evidence>
<protein>
    <recommendedName>
        <fullName evidence="4">DUF2231 domain-containing protein</fullName>
    </recommendedName>
</protein>
<sequence length="137" mass="14011">MPIEAWLCSAVFDLVPGQEEPARRLVATGLAAVPVAVVLGLADYADLDRRQRRVGVAHAAANAVATTLFAVSYLARREGRLTRGKLPGAAGLAVASAAGALGGHLSYAQGAGAYRWQELADPAELAGADPAAPRDPA</sequence>
<proteinExistence type="predicted"/>
<evidence type="ECO:0008006" key="4">
    <source>
        <dbReference type="Google" id="ProtNLM"/>
    </source>
</evidence>
<keyword evidence="1" id="KW-0812">Transmembrane</keyword>
<evidence type="ECO:0000313" key="3">
    <source>
        <dbReference type="Proteomes" id="UP001304298"/>
    </source>
</evidence>
<feature type="transmembrane region" description="Helical" evidence="1">
    <location>
        <begin position="86"/>
        <end position="107"/>
    </location>
</feature>
<evidence type="ECO:0000256" key="1">
    <source>
        <dbReference type="SAM" id="Phobius"/>
    </source>
</evidence>
<feature type="transmembrane region" description="Helical" evidence="1">
    <location>
        <begin position="54"/>
        <end position="74"/>
    </location>
</feature>
<name>A0ABU5RLF6_9PSEU</name>
<keyword evidence="3" id="KW-1185">Reference proteome</keyword>
<feature type="transmembrane region" description="Helical" evidence="1">
    <location>
        <begin position="25"/>
        <end position="42"/>
    </location>
</feature>
<reference evidence="2 3" key="1">
    <citation type="submission" date="2023-12" db="EMBL/GenBank/DDBJ databases">
        <title>Amycolatopsis sp. V23-08.</title>
        <authorList>
            <person name="Somphong A."/>
        </authorList>
    </citation>
    <scope>NUCLEOTIDE SEQUENCE [LARGE SCALE GENOMIC DNA]</scope>
    <source>
        <strain evidence="2 3">V23-08</strain>
    </source>
</reference>
<keyword evidence="1" id="KW-1133">Transmembrane helix</keyword>
<accession>A0ABU5RLF6</accession>
<organism evidence="2 3">
    <name type="scientific">Amycolatopsis heterodermiae</name>
    <dbReference type="NCBI Taxonomy" id="3110235"/>
    <lineage>
        <taxon>Bacteria</taxon>
        <taxon>Bacillati</taxon>
        <taxon>Actinomycetota</taxon>
        <taxon>Actinomycetes</taxon>
        <taxon>Pseudonocardiales</taxon>
        <taxon>Pseudonocardiaceae</taxon>
        <taxon>Amycolatopsis</taxon>
    </lineage>
</organism>
<keyword evidence="1" id="KW-0472">Membrane</keyword>
<dbReference type="EMBL" id="JAYFSI010000020">
    <property type="protein sequence ID" value="MEA5367123.1"/>
    <property type="molecule type" value="Genomic_DNA"/>
</dbReference>
<comment type="caution">
    <text evidence="2">The sequence shown here is derived from an EMBL/GenBank/DDBJ whole genome shotgun (WGS) entry which is preliminary data.</text>
</comment>